<reference evidence="6 7" key="1">
    <citation type="submission" date="2016-01" db="EMBL/GenBank/DDBJ databases">
        <title>Highly variable Streptococcus oralis are common among viridans streptococci isolated from primates.</title>
        <authorList>
            <person name="Denapaite D."/>
            <person name="Rieger M."/>
            <person name="Koendgen S."/>
            <person name="Brueckner R."/>
            <person name="Ochigava I."/>
            <person name="Kappeler P."/>
            <person name="Maetz-Rensing K."/>
            <person name="Leendertz F."/>
            <person name="Hakenbeck R."/>
        </authorList>
    </citation>
    <scope>NUCLEOTIDE SEQUENCE [LARGE SCALE GENOMIC DNA]</scope>
    <source>
        <strain evidence="4 6">DD02</strain>
        <strain evidence="5 7">DD03</strain>
    </source>
</reference>
<evidence type="ECO:0000313" key="6">
    <source>
        <dbReference type="Proteomes" id="UP000070198"/>
    </source>
</evidence>
<dbReference type="Pfam" id="PF01832">
    <property type="entry name" value="Glucosaminidase"/>
    <property type="match status" value="1"/>
</dbReference>
<dbReference type="EC" id="3.5.1.28" evidence="5"/>
<dbReference type="EMBL" id="LQOF01000181">
    <property type="protein sequence ID" value="KXT69883.1"/>
    <property type="molecule type" value="Genomic_DNA"/>
</dbReference>
<dbReference type="Gene3D" id="4.10.80.30">
    <property type="entry name" value="DNA polymerase, domain 6"/>
    <property type="match status" value="1"/>
</dbReference>
<dbReference type="Proteomes" id="UP000071927">
    <property type="component" value="Unassembled WGS sequence"/>
</dbReference>
<accession>A0A139R2F6</accession>
<evidence type="ECO:0000313" key="4">
    <source>
        <dbReference type="EMBL" id="KXT69883.1"/>
    </source>
</evidence>
<dbReference type="GO" id="GO:0004040">
    <property type="term" value="F:amidase activity"/>
    <property type="evidence" value="ECO:0007669"/>
    <property type="project" value="InterPro"/>
</dbReference>
<evidence type="ECO:0000259" key="3">
    <source>
        <dbReference type="SMART" id="SM00047"/>
    </source>
</evidence>
<evidence type="ECO:0000256" key="1">
    <source>
        <dbReference type="ARBA" id="ARBA00010266"/>
    </source>
</evidence>
<dbReference type="EMBL" id="LQXV01000190">
    <property type="protein sequence ID" value="KXU08968.1"/>
    <property type="molecule type" value="Genomic_DNA"/>
</dbReference>
<organism evidence="5 7">
    <name type="scientific">Streptococcus gallolyticus</name>
    <dbReference type="NCBI Taxonomy" id="315405"/>
    <lineage>
        <taxon>Bacteria</taxon>
        <taxon>Bacillati</taxon>
        <taxon>Bacillota</taxon>
        <taxon>Bacilli</taxon>
        <taxon>Lactobacillales</taxon>
        <taxon>Streptococcaceae</taxon>
        <taxon>Streptococcus</taxon>
    </lineage>
</organism>
<feature type="domain" description="Mannosyl-glycoprotein endo-beta-N-acetylglucosamidase-like" evidence="3">
    <location>
        <begin position="40"/>
        <end position="194"/>
    </location>
</feature>
<evidence type="ECO:0000313" key="5">
    <source>
        <dbReference type="EMBL" id="KXU08968.1"/>
    </source>
</evidence>
<proteinExistence type="inferred from homology"/>
<dbReference type="PRINTS" id="PR01002">
    <property type="entry name" value="FLGFLGJ"/>
</dbReference>
<dbReference type="AlphaFoldDB" id="A0A139R2F6"/>
<keyword evidence="2 5" id="KW-0378">Hydrolase</keyword>
<sequence length="238" mass="26265">MKEKRITKFFLTCATLVTCITLGVNLCFQHSTKAVVAESSETSDTATADFIASIGETARQIGQERNLYASVMIAQAVLESSSGQSALSQSPYYNFFGIKGSYNGNSVTMLTWEDDGNGNTYEVDQAFRSYDSLNDSLNDYANLLSWDLYSGTWKSNTTSYQDATAALTGLYATDTSYADKLNALIEQYGLTVYDEPASTEEETSSEDNSDHVWNEYRGSYTAAAILAEDEAWLRFISQ</sequence>
<dbReference type="PANTHER" id="PTHR33308">
    <property type="entry name" value="PEPTIDOGLYCAN HYDROLASE FLGJ"/>
    <property type="match status" value="1"/>
</dbReference>
<dbReference type="Proteomes" id="UP000070198">
    <property type="component" value="Unassembled WGS sequence"/>
</dbReference>
<protein>
    <submittedName>
        <fullName evidence="5">Peptidoglycan hydrolase, Autolysin2</fullName>
        <ecNumber evidence="5">3.5.1.28</ecNumber>
    </submittedName>
</protein>
<dbReference type="PANTHER" id="PTHR33308:SF9">
    <property type="entry name" value="PEPTIDOGLYCAN HYDROLASE FLGJ"/>
    <property type="match status" value="1"/>
</dbReference>
<name>A0A139R2F6_9STRE</name>
<dbReference type="PATRIC" id="fig|315405.11.peg.1077"/>
<dbReference type="InterPro" id="IPR002901">
    <property type="entry name" value="MGlyc_endo_b_GlcNAc-like_dom"/>
</dbReference>
<evidence type="ECO:0000256" key="2">
    <source>
        <dbReference type="ARBA" id="ARBA00022801"/>
    </source>
</evidence>
<dbReference type="Gene3D" id="1.10.530.10">
    <property type="match status" value="1"/>
</dbReference>
<dbReference type="InterPro" id="IPR051056">
    <property type="entry name" value="Glycosyl_Hydrolase_73"/>
</dbReference>
<dbReference type="SMART" id="SM00047">
    <property type="entry name" value="LYZ2"/>
    <property type="match status" value="1"/>
</dbReference>
<comment type="similarity">
    <text evidence="1">Belongs to the glycosyl hydrolase 73 family.</text>
</comment>
<evidence type="ECO:0000313" key="7">
    <source>
        <dbReference type="Proteomes" id="UP000071927"/>
    </source>
</evidence>
<comment type="caution">
    <text evidence="5">The sequence shown here is derived from an EMBL/GenBank/DDBJ whole genome shotgun (WGS) entry which is preliminary data.</text>
</comment>
<gene>
    <name evidence="4" type="ORF">SGADD02_00917</name>
    <name evidence="5" type="ORF">SGADD03_01101</name>
</gene>
<dbReference type="RefSeq" id="WP_061458510.1">
    <property type="nucleotide sequence ID" value="NZ_KQ968746.1"/>
</dbReference>
<dbReference type="GO" id="GO:0008745">
    <property type="term" value="F:N-acetylmuramoyl-L-alanine amidase activity"/>
    <property type="evidence" value="ECO:0007669"/>
    <property type="project" value="UniProtKB-EC"/>
</dbReference>